<evidence type="ECO:0000313" key="2">
    <source>
        <dbReference type="Proteomes" id="UP001279734"/>
    </source>
</evidence>
<dbReference type="AlphaFoldDB" id="A0AAD3S1F6"/>
<sequence length="71" mass="8318">MVEGRSKIESFLGSVTVRFSQDSRFRKKSHLVLMGRNEKKVKRPIQFAEQIGIDFAGRCSYRMQLKKTMFC</sequence>
<protein>
    <submittedName>
        <fullName evidence="1">Uncharacterized protein</fullName>
    </submittedName>
</protein>
<keyword evidence="2" id="KW-1185">Reference proteome</keyword>
<reference evidence="1" key="1">
    <citation type="submission" date="2023-05" db="EMBL/GenBank/DDBJ databases">
        <title>Nepenthes gracilis genome sequencing.</title>
        <authorList>
            <person name="Fukushima K."/>
        </authorList>
    </citation>
    <scope>NUCLEOTIDE SEQUENCE</scope>
    <source>
        <strain evidence="1">SING2019-196</strain>
    </source>
</reference>
<organism evidence="1 2">
    <name type="scientific">Nepenthes gracilis</name>
    <name type="common">Slender pitcher plant</name>
    <dbReference type="NCBI Taxonomy" id="150966"/>
    <lineage>
        <taxon>Eukaryota</taxon>
        <taxon>Viridiplantae</taxon>
        <taxon>Streptophyta</taxon>
        <taxon>Embryophyta</taxon>
        <taxon>Tracheophyta</taxon>
        <taxon>Spermatophyta</taxon>
        <taxon>Magnoliopsida</taxon>
        <taxon>eudicotyledons</taxon>
        <taxon>Gunneridae</taxon>
        <taxon>Pentapetalae</taxon>
        <taxon>Caryophyllales</taxon>
        <taxon>Nepenthaceae</taxon>
        <taxon>Nepenthes</taxon>
    </lineage>
</organism>
<proteinExistence type="predicted"/>
<dbReference type="EMBL" id="BSYO01000003">
    <property type="protein sequence ID" value="GMH02499.1"/>
    <property type="molecule type" value="Genomic_DNA"/>
</dbReference>
<accession>A0AAD3S1F6</accession>
<name>A0AAD3S1F6_NEPGR</name>
<dbReference type="Proteomes" id="UP001279734">
    <property type="component" value="Unassembled WGS sequence"/>
</dbReference>
<evidence type="ECO:0000313" key="1">
    <source>
        <dbReference type="EMBL" id="GMH02499.1"/>
    </source>
</evidence>
<comment type="caution">
    <text evidence="1">The sequence shown here is derived from an EMBL/GenBank/DDBJ whole genome shotgun (WGS) entry which is preliminary data.</text>
</comment>
<gene>
    <name evidence="1" type="ORF">Nepgr_004338</name>
</gene>